<accession>A0A410H4L6</accession>
<dbReference type="EMBL" id="CP035033">
    <property type="protein sequence ID" value="QAB15882.1"/>
    <property type="molecule type" value="Genomic_DNA"/>
</dbReference>
<proteinExistence type="predicted"/>
<protein>
    <recommendedName>
        <fullName evidence="3">Response regulator</fullName>
    </recommendedName>
</protein>
<dbReference type="Gene3D" id="3.40.50.2300">
    <property type="match status" value="1"/>
</dbReference>
<evidence type="ECO:0000313" key="2">
    <source>
        <dbReference type="Proteomes" id="UP000285478"/>
    </source>
</evidence>
<sequence>MGFKKELKWLKGRRIAVCEPDAQRFADIEQFLKRYGISVAAFNDVDAVVSEIEKRRYSTHRVYLAILIDFQLANQVEQAWQETTHNNPTILKTPVVLMRRDDELAAALPLINKGYFRFQLAQPVQPKAMLRLLSRLNRWKKWREELSMPPRPSAVLGH</sequence>
<dbReference type="KEGG" id="htr:EPV75_09450"/>
<dbReference type="Proteomes" id="UP000285478">
    <property type="component" value="Chromosome"/>
</dbReference>
<organism evidence="1 2">
    <name type="scientific">Hydrogenovibrio thermophilus</name>
    <dbReference type="NCBI Taxonomy" id="265883"/>
    <lineage>
        <taxon>Bacteria</taxon>
        <taxon>Pseudomonadati</taxon>
        <taxon>Pseudomonadota</taxon>
        <taxon>Gammaproteobacteria</taxon>
        <taxon>Thiotrichales</taxon>
        <taxon>Piscirickettsiaceae</taxon>
        <taxon>Hydrogenovibrio</taxon>
    </lineage>
</organism>
<dbReference type="AlphaFoldDB" id="A0A410H4L6"/>
<gene>
    <name evidence="1" type="ORF">EPV75_09450</name>
</gene>
<keyword evidence="2" id="KW-1185">Reference proteome</keyword>
<reference evidence="1 2" key="1">
    <citation type="journal article" date="2018" name="Environ. Microbiol.">
        <title>Genomes of ubiquitous marine and hypersaline Hydrogenovibrio, Thiomicrorhabdus and Thiomicrospira spp. encode a diversity of mechanisms to sustain chemolithoautotrophy in heterogeneous environments.</title>
        <authorList>
            <person name="Scott K.M."/>
            <person name="Williams J."/>
            <person name="Porter C.M.B."/>
            <person name="Russel S."/>
            <person name="Harmer T.L."/>
            <person name="Paul J.H."/>
            <person name="Antonen K.M."/>
            <person name="Bridges M.K."/>
            <person name="Camper G.J."/>
            <person name="Campla C.K."/>
            <person name="Casella L.G."/>
            <person name="Chase E."/>
            <person name="Conrad J.W."/>
            <person name="Cruz M.C."/>
            <person name="Dunlap D.S."/>
            <person name="Duran L."/>
            <person name="Fahsbender E.M."/>
            <person name="Goldsmith D.B."/>
            <person name="Keeley R.F."/>
            <person name="Kondoff M.R."/>
            <person name="Kussy B.I."/>
            <person name="Lane M.K."/>
            <person name="Lawler S."/>
            <person name="Leigh B.A."/>
            <person name="Lewis C."/>
            <person name="Lostal L.M."/>
            <person name="Marking D."/>
            <person name="Mancera P.A."/>
            <person name="McClenthan E.C."/>
            <person name="McIntyre E.A."/>
            <person name="Mine J.A."/>
            <person name="Modi S."/>
            <person name="Moore B.D."/>
            <person name="Morgan W.A."/>
            <person name="Nelson K.M."/>
            <person name="Nguyen K.N."/>
            <person name="Ogburn N."/>
            <person name="Parrino D.G."/>
            <person name="Pedapudi A.D."/>
            <person name="Pelham R.P."/>
            <person name="Preece A.M."/>
            <person name="Rampersad E.A."/>
            <person name="Richardson J.C."/>
            <person name="Rodgers C.M."/>
            <person name="Schaffer B.L."/>
            <person name="Sheridan N.E."/>
            <person name="Solone M.R."/>
            <person name="Staley Z.R."/>
            <person name="Tabuchi M."/>
            <person name="Waide R.J."/>
            <person name="Wanjugi P.W."/>
            <person name="Young S."/>
            <person name="Clum A."/>
            <person name="Daum C."/>
            <person name="Huntemann M."/>
            <person name="Ivanova N."/>
            <person name="Kyrpides N."/>
            <person name="Mikhailova N."/>
            <person name="Palaniappan K."/>
            <person name="Pillay M."/>
            <person name="Reddy T.B.K."/>
            <person name="Shapiro N."/>
            <person name="Stamatis D."/>
            <person name="Varghese N."/>
            <person name="Woyke T."/>
            <person name="Boden R."/>
            <person name="Freyermuth S.K."/>
            <person name="Kerfeld C.A."/>
        </authorList>
    </citation>
    <scope>NUCLEOTIDE SEQUENCE [LARGE SCALE GENOMIC DNA]</scope>
    <source>
        <strain evidence="1 2">JR-2</strain>
    </source>
</reference>
<evidence type="ECO:0000313" key="1">
    <source>
        <dbReference type="EMBL" id="QAB15882.1"/>
    </source>
</evidence>
<name>A0A410H4L6_9GAMM</name>
<dbReference type="SUPFAM" id="SSF52172">
    <property type="entry name" value="CheY-like"/>
    <property type="match status" value="1"/>
</dbReference>
<dbReference type="RefSeq" id="WP_029938686.1">
    <property type="nucleotide sequence ID" value="NZ_CP035033.1"/>
</dbReference>
<dbReference type="InterPro" id="IPR011006">
    <property type="entry name" value="CheY-like_superfamily"/>
</dbReference>
<evidence type="ECO:0008006" key="3">
    <source>
        <dbReference type="Google" id="ProtNLM"/>
    </source>
</evidence>